<comment type="caution">
    <text evidence="1">The sequence shown here is derived from an EMBL/GenBank/DDBJ whole genome shotgun (WGS) entry which is preliminary data.</text>
</comment>
<dbReference type="EMBL" id="CASHSV030000615">
    <property type="protein sequence ID" value="CAJ2670942.1"/>
    <property type="molecule type" value="Genomic_DNA"/>
</dbReference>
<dbReference type="Proteomes" id="UP001177021">
    <property type="component" value="Unassembled WGS sequence"/>
</dbReference>
<sequence>MCILCVIQKCSRRVATMLPWLVIPLIGLWALSQLLPPAFRFEITSPRLACVFVLLVTLFWYEILMPQLSAWRVRRNARLRERKRFEAIEMQKLRKTATRRCRNCLNPYRDQNPGGSRFMCSYCGHLSKRPVLDLPGLQELQISNTGIVKDFVGKSGKILNGKVWSENGWMCSQDWLENGNWAGGSVLGNPINWKMYGNCSVFGGDEHCLTSRSYSGILVFVCRLLASFFLTIRWLWRKIFRIRSREENGENLMAKRDENGENPNESRVERARRKAEEKRQARLERELLEEEERKQREEVAKLVEERRRLRDETMEAEKDKSKLSHTSKEKDRRKEAEKKRQERRKEKDKGSSKSNSDVEEIEKSATKESERKRDFDKKSETDRREHQKSGLESGKGHSTDTAHSKIFVANSYNRGSTGTRYLDRMRGTILSSSKALGFGKGANIPATVVKESKSNNSVDHVHTASSRRDIFPPERPAAKSNLNGDAKNINHSVLPEPQPRAVPKMSWQQLFTRSSSVPKSSNSNVICRPNSKSQVEAKSPQLSGQAPIAQSFNNPIQFGLPSPFNISTHLNGSTSSSSSLGFSPAIEPVLSPVVNTSHEFRYEEQELFEDPCYDPNPLSLLGPVSESLDNFQLDFGSGFMKDTEVIKPRSLRNTSGTDVNKPSPIESPLTREKNNSSNRFTSTPQPQDIHPFPLDDAAAIEKGTWQMWSSSPLGPEALGFVAGPESWLLSSQRNLPTIGTFIPPACQKTAATVFNKDDNIISSSYSAQNVFLPNGNSGRTISPVAVSTGYDPWLQKGLFPPISSGLKTHETAQNEMIYGSPSGSSSSNVLECSPANGWSKNEWFVHGSGQSIGNSSASILHNGSPKYPSSDVHSFWSSD</sequence>
<evidence type="ECO:0000313" key="2">
    <source>
        <dbReference type="Proteomes" id="UP001177021"/>
    </source>
</evidence>
<accession>A0ACB0LN04</accession>
<proteinExistence type="predicted"/>
<protein>
    <submittedName>
        <fullName evidence="1">Uncharacterized protein</fullName>
    </submittedName>
</protein>
<keyword evidence="2" id="KW-1185">Reference proteome</keyword>
<organism evidence="1 2">
    <name type="scientific">Trifolium pratense</name>
    <name type="common">Red clover</name>
    <dbReference type="NCBI Taxonomy" id="57577"/>
    <lineage>
        <taxon>Eukaryota</taxon>
        <taxon>Viridiplantae</taxon>
        <taxon>Streptophyta</taxon>
        <taxon>Embryophyta</taxon>
        <taxon>Tracheophyta</taxon>
        <taxon>Spermatophyta</taxon>
        <taxon>Magnoliopsida</taxon>
        <taxon>eudicotyledons</taxon>
        <taxon>Gunneridae</taxon>
        <taxon>Pentapetalae</taxon>
        <taxon>rosids</taxon>
        <taxon>fabids</taxon>
        <taxon>Fabales</taxon>
        <taxon>Fabaceae</taxon>
        <taxon>Papilionoideae</taxon>
        <taxon>50 kb inversion clade</taxon>
        <taxon>NPAAA clade</taxon>
        <taxon>Hologalegina</taxon>
        <taxon>IRL clade</taxon>
        <taxon>Trifolieae</taxon>
        <taxon>Trifolium</taxon>
    </lineage>
</organism>
<gene>
    <name evidence="1" type="ORF">MILVUS5_LOCUS34902</name>
</gene>
<reference evidence="1" key="1">
    <citation type="submission" date="2023-10" db="EMBL/GenBank/DDBJ databases">
        <authorList>
            <person name="Rodriguez Cubillos JULIANA M."/>
            <person name="De Vega J."/>
        </authorList>
    </citation>
    <scope>NUCLEOTIDE SEQUENCE</scope>
</reference>
<name>A0ACB0LN04_TRIPR</name>
<evidence type="ECO:0000313" key="1">
    <source>
        <dbReference type="EMBL" id="CAJ2670942.1"/>
    </source>
</evidence>